<sequence length="157" mass="18286">MSKRSKTNSPTTQLYSVRKQLAYILNELAQEDVTIDEQHPGFLRYDRENDKLYLVDVTHWSSNTMARRWTLNARHGDLIRPAEIPPKTPPYTVSLVDHLSVLEYVFCILLKTSRRCIGHLGLLAFLGDHKNAKTSRYYLDLADCLNVLHHKDHKTRR</sequence>
<evidence type="ECO:0000313" key="1">
    <source>
        <dbReference type="EMBL" id="GAM36768.1"/>
    </source>
</evidence>
<dbReference type="Proteomes" id="UP000053095">
    <property type="component" value="Unassembled WGS sequence"/>
</dbReference>
<gene>
    <name evidence="1" type="ORF">TCE0_018r06121</name>
</gene>
<evidence type="ECO:0000313" key="2">
    <source>
        <dbReference type="Proteomes" id="UP000053095"/>
    </source>
</evidence>
<dbReference type="EMBL" id="DF933814">
    <property type="protein sequence ID" value="GAM36768.1"/>
    <property type="molecule type" value="Genomic_DNA"/>
</dbReference>
<protein>
    <submittedName>
        <fullName evidence="1">Uncharacterized protein</fullName>
    </submittedName>
</protein>
<accession>A0A510NWZ0</accession>
<proteinExistence type="predicted"/>
<name>A0A510NWZ0_TALPI</name>
<organism evidence="1 2">
    <name type="scientific">Talaromyces pinophilus</name>
    <name type="common">Penicillium pinophilum</name>
    <dbReference type="NCBI Taxonomy" id="128442"/>
    <lineage>
        <taxon>Eukaryota</taxon>
        <taxon>Fungi</taxon>
        <taxon>Dikarya</taxon>
        <taxon>Ascomycota</taxon>
        <taxon>Pezizomycotina</taxon>
        <taxon>Eurotiomycetes</taxon>
        <taxon>Eurotiomycetidae</taxon>
        <taxon>Eurotiales</taxon>
        <taxon>Trichocomaceae</taxon>
        <taxon>Talaromyces</taxon>
        <taxon>Talaromyces sect. Talaromyces</taxon>
    </lineage>
</organism>
<reference evidence="2" key="1">
    <citation type="journal article" date="2015" name="Genome Announc.">
        <title>Draft genome sequence of Talaromyces cellulolyticus strain Y-94, a source of lignocellulosic biomass-degrading enzymes.</title>
        <authorList>
            <person name="Fujii T."/>
            <person name="Koike H."/>
            <person name="Sawayama S."/>
            <person name="Yano S."/>
            <person name="Inoue H."/>
        </authorList>
    </citation>
    <scope>NUCLEOTIDE SEQUENCE [LARGE SCALE GENOMIC DNA]</scope>
    <source>
        <strain evidence="2">Y-94</strain>
    </source>
</reference>
<dbReference type="AlphaFoldDB" id="A0A510NWZ0"/>
<keyword evidence="2" id="KW-1185">Reference proteome</keyword>